<dbReference type="UniPathway" id="UPA00068">
    <property type="reaction ID" value="UER00109"/>
</dbReference>
<sequence length="403" mass="42841">MISVIPALMPTYNRADLAFERGEGAWLWTVDGRRFLDFGSGIATTSIGHAHPHLVKTIAEQAAKVMHTSNLYRVPQAERLAARLVESSFADSVFFCNSGAEANEGMMKAVRKYHAENGHPERFRFICFEGAFHGRTLAALAATGNEKYLAGFGPVVEGFDHVPFGNMNAVRDAIGPNTAAIMIEPIQGEGGVRPADLRFLKELRAVCDEYGLLLALDEVQTGMGRSGKLWAHQWAGIEPDVMSSAKGIGGGFPLGAVLAKEKVAQYLKPGTHGTTYGGNPLACAAGNAVLDVILAPGFLEQVDRVARHLWKGMQDLAARHPTVASGVRGAGLLLGLQLTPEVSNAEMQAAAVEEGLLTVAAGQNVLRVAPPLIITEAEADEALAMLDRAATRMTPAKAKVAAK</sequence>
<dbReference type="CDD" id="cd00610">
    <property type="entry name" value="OAT_like"/>
    <property type="match status" value="1"/>
</dbReference>
<dbReference type="GO" id="GO:0003992">
    <property type="term" value="F:N2-acetyl-L-ornithine:2-oxoglutarate 5-aminotransferase activity"/>
    <property type="evidence" value="ECO:0007669"/>
    <property type="project" value="UniProtKB-UniRule"/>
</dbReference>
<dbReference type="PANTHER" id="PTHR11986">
    <property type="entry name" value="AMINOTRANSFERASE CLASS III"/>
    <property type="match status" value="1"/>
</dbReference>
<feature type="binding site" evidence="4">
    <location>
        <position position="135"/>
    </location>
    <ligand>
        <name>N(2)-acetyl-L-ornithine</name>
        <dbReference type="ChEBI" id="CHEBI:57805"/>
    </ligand>
</feature>
<dbReference type="SUPFAM" id="SSF53383">
    <property type="entry name" value="PLP-dependent transferases"/>
    <property type="match status" value="1"/>
</dbReference>
<dbReference type="InterPro" id="IPR050103">
    <property type="entry name" value="Class-III_PLP-dep_AT"/>
</dbReference>
<dbReference type="Proteomes" id="UP000460715">
    <property type="component" value="Unassembled WGS sequence"/>
</dbReference>
<comment type="subcellular location">
    <subcellularLocation>
        <location evidence="4">Cytoplasm</location>
    </subcellularLocation>
</comment>
<keyword evidence="2 4" id="KW-0808">Transferase</keyword>
<proteinExistence type="inferred from homology"/>
<dbReference type="InterPro" id="IPR015422">
    <property type="entry name" value="PyrdxlP-dep_Trfase_small"/>
</dbReference>
<feature type="binding site" evidence="4">
    <location>
        <position position="275"/>
    </location>
    <ligand>
        <name>pyridoxal 5'-phosphate</name>
        <dbReference type="ChEBI" id="CHEBI:597326"/>
    </ligand>
</feature>
<keyword evidence="4" id="KW-0055">Arginine biosynthesis</keyword>
<comment type="cofactor">
    <cofactor evidence="4">
        <name>pyridoxal 5'-phosphate</name>
        <dbReference type="ChEBI" id="CHEBI:597326"/>
    </cofactor>
    <text evidence="4">Binds 1 pyridoxal phosphate per subunit.</text>
</comment>
<keyword evidence="4" id="KW-0963">Cytoplasm</keyword>
<reference evidence="5 6" key="1">
    <citation type="submission" date="2019-03" db="EMBL/GenBank/DDBJ databases">
        <title>Roseomonas sp. a novel Roseomonas species isolated from Sea whip Gorgonian.</title>
        <authorList>
            <person name="Li F."/>
            <person name="Pan X."/>
            <person name="Huang S."/>
            <person name="Li Z."/>
            <person name="Meng B."/>
        </authorList>
    </citation>
    <scope>NUCLEOTIDE SEQUENCE [LARGE SCALE GENOMIC DNA]</scope>
    <source>
        <strain evidence="5 6">M0104</strain>
    </source>
</reference>
<keyword evidence="4" id="KW-0028">Amino-acid biosynthesis</keyword>
<name>A0A845BA19_9PROT</name>
<accession>A0A845BA19</accession>
<dbReference type="GO" id="GO:0030170">
    <property type="term" value="F:pyridoxal phosphate binding"/>
    <property type="evidence" value="ECO:0007669"/>
    <property type="project" value="InterPro"/>
</dbReference>
<dbReference type="FunFam" id="3.40.640.10:FF:000004">
    <property type="entry name" value="Acetylornithine aminotransferase"/>
    <property type="match status" value="1"/>
</dbReference>
<dbReference type="Gene3D" id="3.40.640.10">
    <property type="entry name" value="Type I PLP-dependent aspartate aminotransferase-like (Major domain)"/>
    <property type="match status" value="1"/>
</dbReference>
<comment type="subunit">
    <text evidence="4">Homodimer.</text>
</comment>
<dbReference type="PROSITE" id="PS00600">
    <property type="entry name" value="AA_TRANSFER_CLASS_3"/>
    <property type="match status" value="1"/>
</dbReference>
<dbReference type="GO" id="GO:0042802">
    <property type="term" value="F:identical protein binding"/>
    <property type="evidence" value="ECO:0007669"/>
    <property type="project" value="TreeGrafter"/>
</dbReference>
<dbReference type="InterPro" id="IPR005814">
    <property type="entry name" value="Aminotrans_3"/>
</dbReference>
<dbReference type="NCBIfam" id="NF002325">
    <property type="entry name" value="PRK01278.1"/>
    <property type="match status" value="1"/>
</dbReference>
<dbReference type="GO" id="GO:0005737">
    <property type="term" value="C:cytoplasm"/>
    <property type="evidence" value="ECO:0007669"/>
    <property type="project" value="UniProtKB-SubCell"/>
</dbReference>
<feature type="binding site" evidence="4">
    <location>
        <begin position="217"/>
        <end position="220"/>
    </location>
    <ligand>
        <name>pyridoxal 5'-phosphate</name>
        <dbReference type="ChEBI" id="CHEBI:597326"/>
    </ligand>
</feature>
<organism evidence="5 6">
    <name type="scientific">Teichococcus coralli</name>
    <dbReference type="NCBI Taxonomy" id="2545983"/>
    <lineage>
        <taxon>Bacteria</taxon>
        <taxon>Pseudomonadati</taxon>
        <taxon>Pseudomonadota</taxon>
        <taxon>Alphaproteobacteria</taxon>
        <taxon>Acetobacterales</taxon>
        <taxon>Roseomonadaceae</taxon>
        <taxon>Roseomonas</taxon>
    </lineage>
</organism>
<dbReference type="NCBIfam" id="TIGR00707">
    <property type="entry name" value="argD"/>
    <property type="match status" value="1"/>
</dbReference>
<dbReference type="GO" id="GO:0006526">
    <property type="term" value="P:L-arginine biosynthetic process"/>
    <property type="evidence" value="ECO:0007669"/>
    <property type="project" value="UniProtKB-UniRule"/>
</dbReference>
<evidence type="ECO:0000256" key="2">
    <source>
        <dbReference type="ARBA" id="ARBA00022679"/>
    </source>
</evidence>
<keyword evidence="6" id="KW-1185">Reference proteome</keyword>
<feature type="modified residue" description="N6-(pyridoxal phosphate)lysine" evidence="4">
    <location>
        <position position="246"/>
    </location>
</feature>
<dbReference type="OrthoDB" id="9801834at2"/>
<dbReference type="AlphaFoldDB" id="A0A845BA19"/>
<dbReference type="PIRSF" id="PIRSF000521">
    <property type="entry name" value="Transaminase_4ab_Lys_Orn"/>
    <property type="match status" value="1"/>
</dbReference>
<comment type="pathway">
    <text evidence="4">Amino-acid biosynthesis; L-arginine biosynthesis; N(2)-acetyl-L-ornithine from L-glutamate: step 4/4.</text>
</comment>
<evidence type="ECO:0000256" key="1">
    <source>
        <dbReference type="ARBA" id="ARBA00022576"/>
    </source>
</evidence>
<evidence type="ECO:0000256" key="3">
    <source>
        <dbReference type="ARBA" id="ARBA00022898"/>
    </source>
</evidence>
<gene>
    <name evidence="4" type="primary">argD</name>
    <name evidence="5" type="ORF">E0493_09725</name>
</gene>
<comment type="similarity">
    <text evidence="4">Belongs to the class-III pyridoxal-phosphate-dependent aminotransferase family. ArgD subfamily.</text>
</comment>
<evidence type="ECO:0000313" key="5">
    <source>
        <dbReference type="EMBL" id="MXP63625.1"/>
    </source>
</evidence>
<keyword evidence="1 4" id="KW-0032">Aminotransferase</keyword>
<dbReference type="InterPro" id="IPR015421">
    <property type="entry name" value="PyrdxlP-dep_Trfase_major"/>
</dbReference>
<dbReference type="InterPro" id="IPR004636">
    <property type="entry name" value="AcOrn/SuccOrn_fam"/>
</dbReference>
<comment type="catalytic activity">
    <reaction evidence="4">
        <text>N(2)-acetyl-L-ornithine + 2-oxoglutarate = N-acetyl-L-glutamate 5-semialdehyde + L-glutamate</text>
        <dbReference type="Rhea" id="RHEA:18049"/>
        <dbReference type="ChEBI" id="CHEBI:16810"/>
        <dbReference type="ChEBI" id="CHEBI:29123"/>
        <dbReference type="ChEBI" id="CHEBI:29985"/>
        <dbReference type="ChEBI" id="CHEBI:57805"/>
        <dbReference type="EC" id="2.6.1.11"/>
    </reaction>
</comment>
<protein>
    <recommendedName>
        <fullName evidence="4">Acetylornithine aminotransferase</fullName>
        <shortName evidence="4">ACOAT</shortName>
        <ecNumber evidence="4">2.6.1.11</ecNumber>
    </recommendedName>
</protein>
<dbReference type="EC" id="2.6.1.11" evidence="4"/>
<dbReference type="EMBL" id="SNVJ01000007">
    <property type="protein sequence ID" value="MXP63625.1"/>
    <property type="molecule type" value="Genomic_DNA"/>
</dbReference>
<evidence type="ECO:0000313" key="6">
    <source>
        <dbReference type="Proteomes" id="UP000460715"/>
    </source>
</evidence>
<feature type="binding site" evidence="4">
    <location>
        <begin position="99"/>
        <end position="100"/>
    </location>
    <ligand>
        <name>pyridoxal 5'-phosphate</name>
        <dbReference type="ChEBI" id="CHEBI:597326"/>
    </ligand>
</feature>
<dbReference type="InterPro" id="IPR049704">
    <property type="entry name" value="Aminotrans_3_PPA_site"/>
</dbReference>
<dbReference type="Pfam" id="PF00202">
    <property type="entry name" value="Aminotran_3"/>
    <property type="match status" value="1"/>
</dbReference>
<dbReference type="InterPro" id="IPR015424">
    <property type="entry name" value="PyrdxlP-dep_Trfase"/>
</dbReference>
<comment type="miscellaneous">
    <text evidence="4">May also have succinyldiaminopimelate aminotransferase activity, thus carrying out the corresponding step in lysine biosynthesis.</text>
</comment>
<feature type="binding site" evidence="4">
    <location>
        <position position="274"/>
    </location>
    <ligand>
        <name>N(2)-acetyl-L-ornithine</name>
        <dbReference type="ChEBI" id="CHEBI:57805"/>
    </ligand>
</feature>
<dbReference type="PANTHER" id="PTHR11986:SF113">
    <property type="entry name" value="SUCCINYLORNITHINE TRANSAMINASE"/>
    <property type="match status" value="1"/>
</dbReference>
<dbReference type="HAMAP" id="MF_01107">
    <property type="entry name" value="ArgD_aminotrans_3"/>
    <property type="match status" value="1"/>
</dbReference>
<feature type="binding site" evidence="4">
    <location>
        <position position="132"/>
    </location>
    <ligand>
        <name>pyridoxal 5'-phosphate</name>
        <dbReference type="ChEBI" id="CHEBI:597326"/>
    </ligand>
</feature>
<dbReference type="Gene3D" id="3.90.1150.10">
    <property type="entry name" value="Aspartate Aminotransferase, domain 1"/>
    <property type="match status" value="1"/>
</dbReference>
<evidence type="ECO:0000256" key="4">
    <source>
        <dbReference type="HAMAP-Rule" id="MF_01107"/>
    </source>
</evidence>
<keyword evidence="3 4" id="KW-0663">Pyridoxal phosphate</keyword>
<comment type="caution">
    <text evidence="5">The sequence shown here is derived from an EMBL/GenBank/DDBJ whole genome shotgun (WGS) entry which is preliminary data.</text>
</comment>